<dbReference type="OrthoDB" id="999962at2759"/>
<protein>
    <submittedName>
        <fullName evidence="9">UDP-xylose and UDP-N-acetylglucosamine transporter</fullName>
    </submittedName>
</protein>
<evidence type="ECO:0000313" key="9">
    <source>
        <dbReference type="EMBL" id="OJT07611.1"/>
    </source>
</evidence>
<feature type="transmembrane region" description="Helical" evidence="8">
    <location>
        <begin position="115"/>
        <end position="133"/>
    </location>
</feature>
<dbReference type="InterPro" id="IPR013657">
    <property type="entry name" value="SCL35B1-4/HUT1"/>
</dbReference>
<organism evidence="9 10">
    <name type="scientific">Trametes pubescens</name>
    <name type="common">White-rot fungus</name>
    <dbReference type="NCBI Taxonomy" id="154538"/>
    <lineage>
        <taxon>Eukaryota</taxon>
        <taxon>Fungi</taxon>
        <taxon>Dikarya</taxon>
        <taxon>Basidiomycota</taxon>
        <taxon>Agaricomycotina</taxon>
        <taxon>Agaricomycetes</taxon>
        <taxon>Polyporales</taxon>
        <taxon>Polyporaceae</taxon>
        <taxon>Trametes</taxon>
    </lineage>
</organism>
<keyword evidence="2" id="KW-0813">Transport</keyword>
<dbReference type="GO" id="GO:0005464">
    <property type="term" value="F:UDP-xylose transmembrane transporter activity"/>
    <property type="evidence" value="ECO:0007669"/>
    <property type="project" value="TreeGrafter"/>
</dbReference>
<comment type="caution">
    <text evidence="9">The sequence shown here is derived from an EMBL/GenBank/DDBJ whole genome shotgun (WGS) entry which is preliminary data.</text>
</comment>
<feature type="transmembrane region" description="Helical" evidence="8">
    <location>
        <begin position="402"/>
        <end position="424"/>
    </location>
</feature>
<dbReference type="OMA" id="NPFTGWH"/>
<feature type="transmembrane region" description="Helical" evidence="8">
    <location>
        <begin position="46"/>
        <end position="72"/>
    </location>
</feature>
<evidence type="ECO:0000256" key="3">
    <source>
        <dbReference type="ARBA" id="ARBA00022597"/>
    </source>
</evidence>
<evidence type="ECO:0000313" key="10">
    <source>
        <dbReference type="Proteomes" id="UP000184267"/>
    </source>
</evidence>
<dbReference type="PANTHER" id="PTHR10778">
    <property type="entry name" value="SOLUTE CARRIER FAMILY 35 MEMBER B"/>
    <property type="match status" value="1"/>
</dbReference>
<accession>A0A1M2VJ32</accession>
<dbReference type="EMBL" id="MNAD01001155">
    <property type="protein sequence ID" value="OJT07611.1"/>
    <property type="molecule type" value="Genomic_DNA"/>
</dbReference>
<gene>
    <name evidence="9" type="ORF">TRAPUB_1517</name>
</gene>
<feature type="region of interest" description="Disordered" evidence="7">
    <location>
        <begin position="227"/>
        <end position="258"/>
    </location>
</feature>
<feature type="compositionally biased region" description="Polar residues" evidence="7">
    <location>
        <begin position="228"/>
        <end position="241"/>
    </location>
</feature>
<evidence type="ECO:0000256" key="2">
    <source>
        <dbReference type="ARBA" id="ARBA00022448"/>
    </source>
</evidence>
<feature type="transmembrane region" description="Helical" evidence="8">
    <location>
        <begin position="193"/>
        <end position="213"/>
    </location>
</feature>
<dbReference type="Pfam" id="PF08449">
    <property type="entry name" value="UAA"/>
    <property type="match status" value="2"/>
</dbReference>
<feature type="transmembrane region" description="Helical" evidence="8">
    <location>
        <begin position="339"/>
        <end position="362"/>
    </location>
</feature>
<feature type="transmembrane region" description="Helical" evidence="8">
    <location>
        <begin position="374"/>
        <end position="396"/>
    </location>
</feature>
<keyword evidence="4 8" id="KW-0812">Transmembrane</keyword>
<evidence type="ECO:0000256" key="7">
    <source>
        <dbReference type="SAM" id="MobiDB-lite"/>
    </source>
</evidence>
<feature type="transmembrane region" description="Helical" evidence="8">
    <location>
        <begin position="84"/>
        <end position="109"/>
    </location>
</feature>
<dbReference type="PANTHER" id="PTHR10778:SF4">
    <property type="entry name" value="NUCLEOTIDE SUGAR TRANSPORTER SLC35B4"/>
    <property type="match status" value="1"/>
</dbReference>
<dbReference type="GO" id="GO:0005462">
    <property type="term" value="F:UDP-N-acetylglucosamine transmembrane transporter activity"/>
    <property type="evidence" value="ECO:0007669"/>
    <property type="project" value="TreeGrafter"/>
</dbReference>
<keyword evidence="6 8" id="KW-0472">Membrane</keyword>
<evidence type="ECO:0000256" key="5">
    <source>
        <dbReference type="ARBA" id="ARBA00022989"/>
    </source>
</evidence>
<dbReference type="Proteomes" id="UP000184267">
    <property type="component" value="Unassembled WGS sequence"/>
</dbReference>
<dbReference type="GO" id="GO:0005789">
    <property type="term" value="C:endoplasmic reticulum membrane"/>
    <property type="evidence" value="ECO:0007669"/>
    <property type="project" value="TreeGrafter"/>
</dbReference>
<name>A0A1M2VJ32_TRAPU</name>
<feature type="transmembrane region" description="Helical" evidence="8">
    <location>
        <begin position="12"/>
        <end position="34"/>
    </location>
</feature>
<dbReference type="GO" id="GO:0000139">
    <property type="term" value="C:Golgi membrane"/>
    <property type="evidence" value="ECO:0007669"/>
    <property type="project" value="TreeGrafter"/>
</dbReference>
<evidence type="ECO:0000256" key="4">
    <source>
        <dbReference type="ARBA" id="ARBA00022692"/>
    </source>
</evidence>
<keyword evidence="3" id="KW-0762">Sugar transport</keyword>
<evidence type="ECO:0000256" key="8">
    <source>
        <dbReference type="SAM" id="Phobius"/>
    </source>
</evidence>
<keyword evidence="10" id="KW-1185">Reference proteome</keyword>
<evidence type="ECO:0000256" key="6">
    <source>
        <dbReference type="ARBA" id="ARBA00023136"/>
    </source>
</evidence>
<keyword evidence="5 8" id="KW-1133">Transmembrane helix</keyword>
<proteinExistence type="predicted"/>
<dbReference type="AlphaFoldDB" id="A0A1M2VJ32"/>
<comment type="subcellular location">
    <subcellularLocation>
        <location evidence="1">Endomembrane system</location>
        <topology evidence="1">Multi-pass membrane protein</topology>
    </subcellularLocation>
</comment>
<reference evidence="9 10" key="1">
    <citation type="submission" date="2016-10" db="EMBL/GenBank/DDBJ databases">
        <title>Genome sequence of the basidiomycete white-rot fungus Trametes pubescens.</title>
        <authorList>
            <person name="Makela M.R."/>
            <person name="Granchi Z."/>
            <person name="Peng M."/>
            <person name="De Vries R.P."/>
            <person name="Grigoriev I."/>
            <person name="Riley R."/>
            <person name="Hilden K."/>
        </authorList>
    </citation>
    <scope>NUCLEOTIDE SEQUENCE [LARGE SCALE GENOMIC DNA]</scope>
    <source>
        <strain evidence="9 10">FBCC735</strain>
    </source>
</reference>
<evidence type="ECO:0000256" key="1">
    <source>
        <dbReference type="ARBA" id="ARBA00004127"/>
    </source>
</evidence>
<feature type="region of interest" description="Disordered" evidence="7">
    <location>
        <begin position="162"/>
        <end position="181"/>
    </location>
</feature>
<sequence>MSASEILRGLTLAAAADWATTLGLIFGGCCSNALTLEHLTREHPHAGSLITFAQFVLISLHGLPKFVVFNAWGVPRLRARRTPLAPYLAQVALFYAVSLLNNAAFAYGIPMAVHIIFRSGGLVVSMLMGWLLAGKRCVPVSFSTAGDVLTAGVFLTTLSAATPKSKAPPSPSDTKADTASESLAGLSREQWRYASGIGLLTLALVLSGLLGIVQDWTYARYVRAPAPSNGTAENGTKQLNGHANGHTKAPDDAAPAAGRDVEPWQESMFYLHFLSLPMFYFVRHDLAAQARALHASPSLRVDLPLPPFVLTKLQHALTLYPPFGLSQPPSFLSHPDKSLALHIPGAHATLALTAATALVCVAGVHRLTARGVSALAVTLLLVVRKAASLVLSVLLFRARGAGVNAGVWAGAGMVFAGTMGYAAGSRKAGGPKGKGKEKRE</sequence>